<dbReference type="EMBL" id="RBNI01004562">
    <property type="protein sequence ID" value="RUP47408.1"/>
    <property type="molecule type" value="Genomic_DNA"/>
</dbReference>
<comment type="caution">
    <text evidence="1">The sequence shown here is derived from an EMBL/GenBank/DDBJ whole genome shotgun (WGS) entry which is preliminary data.</text>
</comment>
<evidence type="ECO:0000313" key="1">
    <source>
        <dbReference type="EMBL" id="RUP47408.1"/>
    </source>
</evidence>
<dbReference type="OrthoDB" id="191139at2759"/>
<keyword evidence="2" id="KW-1185">Reference proteome</keyword>
<name>A0A433D947_9FUNG</name>
<sequence>MHPGWVDTPGLATSMTGFYNKLKSSMRTSDQDADTIVWAACSREAEAIPSGSFYWVSEFG</sequence>
<dbReference type="PANTHER" id="PTHR44656">
    <property type="entry name" value="DEHYDROGENASE/REDUCTASE SDR FAMILY MEMBER 12"/>
    <property type="match status" value="1"/>
</dbReference>
<reference evidence="1 2" key="1">
    <citation type="journal article" date="2018" name="New Phytol.">
        <title>Phylogenomics of Endogonaceae and evolution of mycorrhizas within Mucoromycota.</title>
        <authorList>
            <person name="Chang Y."/>
            <person name="Desiro A."/>
            <person name="Na H."/>
            <person name="Sandor L."/>
            <person name="Lipzen A."/>
            <person name="Clum A."/>
            <person name="Barry K."/>
            <person name="Grigoriev I.V."/>
            <person name="Martin F.M."/>
            <person name="Stajich J.E."/>
            <person name="Smith M.E."/>
            <person name="Bonito G."/>
            <person name="Spatafora J.W."/>
        </authorList>
    </citation>
    <scope>NUCLEOTIDE SEQUENCE [LARGE SCALE GENOMIC DNA]</scope>
    <source>
        <strain evidence="1 2">GMNB39</strain>
    </source>
</reference>
<accession>A0A433D947</accession>
<evidence type="ECO:0000313" key="2">
    <source>
        <dbReference type="Proteomes" id="UP000268093"/>
    </source>
</evidence>
<dbReference type="Proteomes" id="UP000268093">
    <property type="component" value="Unassembled WGS sequence"/>
</dbReference>
<organism evidence="1 2">
    <name type="scientific">Jimgerdemannia flammicorona</name>
    <dbReference type="NCBI Taxonomy" id="994334"/>
    <lineage>
        <taxon>Eukaryota</taxon>
        <taxon>Fungi</taxon>
        <taxon>Fungi incertae sedis</taxon>
        <taxon>Mucoromycota</taxon>
        <taxon>Mucoromycotina</taxon>
        <taxon>Endogonomycetes</taxon>
        <taxon>Endogonales</taxon>
        <taxon>Endogonaceae</taxon>
        <taxon>Jimgerdemannia</taxon>
    </lineage>
</organism>
<dbReference type="PANTHER" id="PTHR44656:SF7">
    <property type="entry name" value="DEHYDROGENASE_REDUCTASE SDR FAMILY MEMBER 12"/>
    <property type="match status" value="1"/>
</dbReference>
<dbReference type="InterPro" id="IPR052992">
    <property type="entry name" value="SDR_member_12"/>
</dbReference>
<dbReference type="Gene3D" id="3.40.50.720">
    <property type="entry name" value="NAD(P)-binding Rossmann-like Domain"/>
    <property type="match status" value="1"/>
</dbReference>
<dbReference type="AlphaFoldDB" id="A0A433D947"/>
<gene>
    <name evidence="1" type="ORF">BC936DRAFT_145767</name>
</gene>
<proteinExistence type="predicted"/>
<protein>
    <submittedName>
        <fullName evidence="1">Uncharacterized protein</fullName>
    </submittedName>
</protein>